<dbReference type="PANTHER" id="PTHR33317:SF4">
    <property type="entry name" value="POLYNUCLEOTIDYL TRANSFERASE, RIBONUCLEASE H-LIKE SUPERFAMILY PROTEIN"/>
    <property type="match status" value="1"/>
</dbReference>
<dbReference type="SUPFAM" id="SSF53098">
    <property type="entry name" value="Ribonuclease H-like"/>
    <property type="match status" value="1"/>
</dbReference>
<organism evidence="7 8">
    <name type="scientific">Candidatus Dojkabacteria bacterium</name>
    <dbReference type="NCBI Taxonomy" id="2099670"/>
    <lineage>
        <taxon>Bacteria</taxon>
        <taxon>Candidatus Dojkabacteria</taxon>
    </lineage>
</organism>
<dbReference type="AlphaFoldDB" id="A0A955I759"/>
<feature type="domain" description="YqgF/RNase H-like" evidence="6">
    <location>
        <begin position="1"/>
        <end position="101"/>
    </location>
</feature>
<name>A0A955I759_9BACT</name>
<comment type="function">
    <text evidence="5">Could be a nuclease involved in processing of the 5'-end of pre-16S rRNA.</text>
</comment>
<dbReference type="GO" id="GO:0004518">
    <property type="term" value="F:nuclease activity"/>
    <property type="evidence" value="ECO:0007669"/>
    <property type="project" value="UniProtKB-KW"/>
</dbReference>
<dbReference type="PANTHER" id="PTHR33317">
    <property type="entry name" value="POLYNUCLEOTIDYL TRANSFERASE, RIBONUCLEASE H-LIKE SUPERFAMILY PROTEIN"/>
    <property type="match status" value="1"/>
</dbReference>
<dbReference type="EC" id="3.1.-.-" evidence="5"/>
<dbReference type="EMBL" id="JAGQLL010000024">
    <property type="protein sequence ID" value="MCA9379995.1"/>
    <property type="molecule type" value="Genomic_DNA"/>
</dbReference>
<protein>
    <recommendedName>
        <fullName evidence="5">Putative pre-16S rRNA nuclease</fullName>
        <ecNumber evidence="5">3.1.-.-</ecNumber>
    </recommendedName>
</protein>
<dbReference type="InterPro" id="IPR006641">
    <property type="entry name" value="YqgF/RNaseH-like_dom"/>
</dbReference>
<dbReference type="InterPro" id="IPR012337">
    <property type="entry name" value="RNaseH-like_sf"/>
</dbReference>
<dbReference type="InterPro" id="IPR037027">
    <property type="entry name" value="YqgF/RNaseH-like_dom_sf"/>
</dbReference>
<keyword evidence="2 5" id="KW-0690">Ribosome biogenesis</keyword>
<evidence type="ECO:0000313" key="7">
    <source>
        <dbReference type="EMBL" id="MCA9379995.1"/>
    </source>
</evidence>
<dbReference type="CDD" id="cd16964">
    <property type="entry name" value="YqgF"/>
    <property type="match status" value="1"/>
</dbReference>
<evidence type="ECO:0000259" key="6">
    <source>
        <dbReference type="SMART" id="SM00732"/>
    </source>
</evidence>
<evidence type="ECO:0000256" key="5">
    <source>
        <dbReference type="HAMAP-Rule" id="MF_00651"/>
    </source>
</evidence>
<accession>A0A955I759</accession>
<dbReference type="Proteomes" id="UP000745577">
    <property type="component" value="Unassembled WGS sequence"/>
</dbReference>
<reference evidence="7" key="1">
    <citation type="submission" date="2020-04" db="EMBL/GenBank/DDBJ databases">
        <authorList>
            <person name="Zhang T."/>
        </authorList>
    </citation>
    <scope>NUCLEOTIDE SEQUENCE</scope>
    <source>
        <strain evidence="7">HKST-UBA15</strain>
    </source>
</reference>
<dbReference type="HAMAP" id="MF_00651">
    <property type="entry name" value="Nuclease_YqgF"/>
    <property type="match status" value="1"/>
</dbReference>
<dbReference type="GO" id="GO:0016788">
    <property type="term" value="F:hydrolase activity, acting on ester bonds"/>
    <property type="evidence" value="ECO:0007669"/>
    <property type="project" value="UniProtKB-UniRule"/>
</dbReference>
<sequence>MKILSIDHGNKRIGIAISDELGISAKAHPTIQVNNEDFAIKQILKLLDEHNCDSILIGIPTGFEGKDSSQTLVVKDFISKLRSKTQVPIIEWDETYSSKIASRNIKGKKKNNLDSEAAKVILLEYLSSQTSN</sequence>
<reference evidence="7" key="2">
    <citation type="journal article" date="2021" name="Microbiome">
        <title>Successional dynamics and alternative stable states in a saline activated sludge microbial community over 9 years.</title>
        <authorList>
            <person name="Wang Y."/>
            <person name="Ye J."/>
            <person name="Ju F."/>
            <person name="Liu L."/>
            <person name="Boyd J.A."/>
            <person name="Deng Y."/>
            <person name="Parks D.H."/>
            <person name="Jiang X."/>
            <person name="Yin X."/>
            <person name="Woodcroft B.J."/>
            <person name="Tyson G.W."/>
            <person name="Hugenholtz P."/>
            <person name="Polz M.F."/>
            <person name="Zhang T."/>
        </authorList>
    </citation>
    <scope>NUCLEOTIDE SEQUENCE</scope>
    <source>
        <strain evidence="7">HKST-UBA15</strain>
    </source>
</reference>
<comment type="subcellular location">
    <subcellularLocation>
        <location evidence="5">Cytoplasm</location>
    </subcellularLocation>
</comment>
<dbReference type="NCBIfam" id="TIGR00250">
    <property type="entry name" value="RNAse_H_YqgF"/>
    <property type="match status" value="1"/>
</dbReference>
<evidence type="ECO:0000313" key="8">
    <source>
        <dbReference type="Proteomes" id="UP000745577"/>
    </source>
</evidence>
<dbReference type="InterPro" id="IPR005227">
    <property type="entry name" value="YqgF"/>
</dbReference>
<keyword evidence="1 5" id="KW-0963">Cytoplasm</keyword>
<evidence type="ECO:0000256" key="3">
    <source>
        <dbReference type="ARBA" id="ARBA00022722"/>
    </source>
</evidence>
<evidence type="ECO:0000256" key="2">
    <source>
        <dbReference type="ARBA" id="ARBA00022517"/>
    </source>
</evidence>
<dbReference type="Gene3D" id="3.30.420.140">
    <property type="entry name" value="YqgF/RNase H-like domain"/>
    <property type="match status" value="1"/>
</dbReference>
<evidence type="ECO:0000256" key="4">
    <source>
        <dbReference type="ARBA" id="ARBA00022801"/>
    </source>
</evidence>
<dbReference type="Pfam" id="PF03652">
    <property type="entry name" value="RuvX"/>
    <property type="match status" value="1"/>
</dbReference>
<keyword evidence="3 5" id="KW-0540">Nuclease</keyword>
<dbReference type="SMART" id="SM00732">
    <property type="entry name" value="YqgFc"/>
    <property type="match status" value="1"/>
</dbReference>
<comment type="similarity">
    <text evidence="5">Belongs to the YqgF HJR family.</text>
</comment>
<dbReference type="GO" id="GO:0005829">
    <property type="term" value="C:cytosol"/>
    <property type="evidence" value="ECO:0007669"/>
    <property type="project" value="TreeGrafter"/>
</dbReference>
<dbReference type="GO" id="GO:0000967">
    <property type="term" value="P:rRNA 5'-end processing"/>
    <property type="evidence" value="ECO:0007669"/>
    <property type="project" value="UniProtKB-UniRule"/>
</dbReference>
<keyword evidence="4 5" id="KW-0378">Hydrolase</keyword>
<gene>
    <name evidence="7" type="primary">ruvX</name>
    <name evidence="7" type="ORF">KC675_02330</name>
</gene>
<proteinExistence type="inferred from homology"/>
<comment type="caution">
    <text evidence="7">The sequence shown here is derived from an EMBL/GenBank/DDBJ whole genome shotgun (WGS) entry which is preliminary data.</text>
</comment>
<evidence type="ECO:0000256" key="1">
    <source>
        <dbReference type="ARBA" id="ARBA00022490"/>
    </source>
</evidence>